<keyword evidence="2" id="KW-0963">Cytoplasm</keyword>
<keyword evidence="3" id="KW-0676">Redox-active center</keyword>
<proteinExistence type="inferred from homology"/>
<comment type="subcellular location">
    <subcellularLocation>
        <location evidence="1">Cytoplasm</location>
    </subcellularLocation>
</comment>
<protein>
    <recommendedName>
        <fullName evidence="5">Peroxiredoxin-like 2A</fullName>
    </recommendedName>
    <alternativeName>
        <fullName evidence="7">Peroxiredoxin-like 2 activated in M-CSF stimulated monocytes</fullName>
    </alternativeName>
    <alternativeName>
        <fullName evidence="6">Redox-regulatory protein FAM213A</fullName>
    </alternativeName>
</protein>
<comment type="similarity">
    <text evidence="4">Belongs to the peroxiredoxin-like PRXL2 family. PRXL2A subfamily.</text>
</comment>
<dbReference type="PANTHER" id="PTHR28630">
    <property type="match status" value="1"/>
</dbReference>
<name>A0ABN8N5D6_9CNID</name>
<evidence type="ECO:0000256" key="1">
    <source>
        <dbReference type="ARBA" id="ARBA00004496"/>
    </source>
</evidence>
<organism evidence="8 9">
    <name type="scientific">Porites lobata</name>
    <dbReference type="NCBI Taxonomy" id="104759"/>
    <lineage>
        <taxon>Eukaryota</taxon>
        <taxon>Metazoa</taxon>
        <taxon>Cnidaria</taxon>
        <taxon>Anthozoa</taxon>
        <taxon>Hexacorallia</taxon>
        <taxon>Scleractinia</taxon>
        <taxon>Fungiina</taxon>
        <taxon>Poritidae</taxon>
        <taxon>Porites</taxon>
    </lineage>
</organism>
<reference evidence="8 9" key="1">
    <citation type="submission" date="2022-05" db="EMBL/GenBank/DDBJ databases">
        <authorList>
            <consortium name="Genoscope - CEA"/>
            <person name="William W."/>
        </authorList>
    </citation>
    <scope>NUCLEOTIDE SEQUENCE [LARGE SCALE GENOMIC DNA]</scope>
</reference>
<evidence type="ECO:0000313" key="8">
    <source>
        <dbReference type="EMBL" id="CAH3043356.1"/>
    </source>
</evidence>
<evidence type="ECO:0000256" key="2">
    <source>
        <dbReference type="ARBA" id="ARBA00022490"/>
    </source>
</evidence>
<evidence type="ECO:0000256" key="7">
    <source>
        <dbReference type="ARBA" id="ARBA00032129"/>
    </source>
</evidence>
<evidence type="ECO:0000256" key="5">
    <source>
        <dbReference type="ARBA" id="ARBA00023849"/>
    </source>
</evidence>
<dbReference type="Proteomes" id="UP001159405">
    <property type="component" value="Unassembled WGS sequence"/>
</dbReference>
<dbReference type="InterPro" id="IPR032801">
    <property type="entry name" value="PXL2A/B/C"/>
</dbReference>
<comment type="caution">
    <text evidence="8">The sequence shown here is derived from an EMBL/GenBank/DDBJ whole genome shotgun (WGS) entry which is preliminary data.</text>
</comment>
<dbReference type="Pfam" id="PF13911">
    <property type="entry name" value="AhpC-TSA_2"/>
    <property type="match status" value="1"/>
</dbReference>
<keyword evidence="9" id="KW-1185">Reference proteome</keyword>
<dbReference type="EMBL" id="CALNXK010000011">
    <property type="protein sequence ID" value="CAH3043356.1"/>
    <property type="molecule type" value="Genomic_DNA"/>
</dbReference>
<dbReference type="PANTHER" id="PTHR28630:SF31">
    <property type="entry name" value="PEROXIREDOXIN-LIKE 2A"/>
    <property type="match status" value="1"/>
</dbReference>
<evidence type="ECO:0000313" key="9">
    <source>
        <dbReference type="Proteomes" id="UP001159405"/>
    </source>
</evidence>
<sequence length="201" mass="22431">MAWLLAAGGIAAIGGILVANWDWFKNIPRPDLAYLSAIKLKALDGSGKEIMASDLWRNSGAVIMEALELSSLKPELDKRGINLVGIVHEQKGVKKFQPYLNSPIYLDEERKFYGPEQRWMLISGFFRIGVWKAGLRALRKDIVWDLKGEGRILGGVFVIGPGEQGILLDHLAKDFGDEVDPKDVMTAVEKIKYYSTEKSQL</sequence>
<evidence type="ECO:0000256" key="3">
    <source>
        <dbReference type="ARBA" id="ARBA00023284"/>
    </source>
</evidence>
<gene>
    <name evidence="8" type="ORF">PLOB_00002867</name>
</gene>
<evidence type="ECO:0000256" key="4">
    <source>
        <dbReference type="ARBA" id="ARBA00023787"/>
    </source>
</evidence>
<evidence type="ECO:0000256" key="6">
    <source>
        <dbReference type="ARBA" id="ARBA00032058"/>
    </source>
</evidence>
<accession>A0ABN8N5D6</accession>